<dbReference type="Proteomes" id="UP000028623">
    <property type="component" value="Unassembled WGS sequence"/>
</dbReference>
<feature type="signal peptide" evidence="1">
    <location>
        <begin position="1"/>
        <end position="18"/>
    </location>
</feature>
<keyword evidence="1" id="KW-0732">Signal</keyword>
<dbReference type="OrthoDB" id="1151160at2"/>
<dbReference type="AlphaFoldDB" id="A0A085BLS6"/>
<organism evidence="2 3">
    <name type="scientific">Epilithonimonas lactis</name>
    <dbReference type="NCBI Taxonomy" id="421072"/>
    <lineage>
        <taxon>Bacteria</taxon>
        <taxon>Pseudomonadati</taxon>
        <taxon>Bacteroidota</taxon>
        <taxon>Flavobacteriia</taxon>
        <taxon>Flavobacteriales</taxon>
        <taxon>Weeksellaceae</taxon>
        <taxon>Chryseobacterium group</taxon>
        <taxon>Epilithonimonas</taxon>
    </lineage>
</organism>
<evidence type="ECO:0000313" key="3">
    <source>
        <dbReference type="Proteomes" id="UP000028623"/>
    </source>
</evidence>
<dbReference type="RefSeq" id="WP_034973229.1">
    <property type="nucleotide sequence ID" value="NZ_FOFI01000002.1"/>
</dbReference>
<gene>
    <name evidence="2" type="ORF">IO89_02210</name>
</gene>
<protein>
    <recommendedName>
        <fullName evidence="4">GLPGLI family protein</fullName>
    </recommendedName>
</protein>
<dbReference type="STRING" id="421072.SAMN04488097_1406"/>
<evidence type="ECO:0000256" key="1">
    <source>
        <dbReference type="SAM" id="SignalP"/>
    </source>
</evidence>
<accession>A0A085BLS6</accession>
<feature type="chain" id="PRO_5001787109" description="GLPGLI family protein" evidence="1">
    <location>
        <begin position="19"/>
        <end position="200"/>
    </location>
</feature>
<reference evidence="2 3" key="1">
    <citation type="submission" date="2014-07" db="EMBL/GenBank/DDBJ databases">
        <title>Epilithonimonas lactis LMG 22401 Genome.</title>
        <authorList>
            <person name="Pipes S.E."/>
            <person name="Stropko S.J."/>
        </authorList>
    </citation>
    <scope>NUCLEOTIDE SEQUENCE [LARGE SCALE GENOMIC DNA]</scope>
    <source>
        <strain evidence="2 3">LMG 24401</strain>
    </source>
</reference>
<keyword evidence="3" id="KW-1185">Reference proteome</keyword>
<dbReference type="EMBL" id="JPLY01000001">
    <property type="protein sequence ID" value="KFC23421.1"/>
    <property type="molecule type" value="Genomic_DNA"/>
</dbReference>
<comment type="caution">
    <text evidence="2">The sequence shown here is derived from an EMBL/GenBank/DDBJ whole genome shotgun (WGS) entry which is preliminary data.</text>
</comment>
<sequence length="200" mass="22995">MKKLLLLVVLMFSTFTFAQNQLNFESGTFDFLKDQTEVNVQLKFDNVLFQAENYTEAQYLEKRKAETLAKKNAEAWTKWSEAWQTYKDAEYLNYFLKGANGWSKQVVFKKDVKPKYTLIIDTKWVYAGWHAGLVAQEGKLTSDLIFVETENPSKVVMKIQGDAILGKKTNKDFTMEYGRIAAAYEVTGKLVGKALKKVVR</sequence>
<evidence type="ECO:0000313" key="2">
    <source>
        <dbReference type="EMBL" id="KFC23421.1"/>
    </source>
</evidence>
<proteinExistence type="predicted"/>
<dbReference type="eggNOG" id="ENOG5030XK1">
    <property type="taxonomic scope" value="Bacteria"/>
</dbReference>
<evidence type="ECO:0008006" key="4">
    <source>
        <dbReference type="Google" id="ProtNLM"/>
    </source>
</evidence>
<name>A0A085BLS6_9FLAO</name>